<proteinExistence type="inferred from homology"/>
<evidence type="ECO:0000256" key="2">
    <source>
        <dbReference type="ARBA" id="ARBA00006679"/>
    </source>
</evidence>
<dbReference type="InterPro" id="IPR032808">
    <property type="entry name" value="DoxX"/>
</dbReference>
<evidence type="ECO:0000256" key="7">
    <source>
        <dbReference type="SAM" id="Phobius"/>
    </source>
</evidence>
<evidence type="ECO:0000313" key="9">
    <source>
        <dbReference type="Proteomes" id="UP000094197"/>
    </source>
</evidence>
<gene>
    <name evidence="8" type="ORF">A0128_17485</name>
</gene>
<dbReference type="Proteomes" id="UP000094197">
    <property type="component" value="Chromosome 1"/>
</dbReference>
<reference evidence="8 9" key="1">
    <citation type="submission" date="2016-04" db="EMBL/GenBank/DDBJ databases">
        <title>Complete genome seqeunce of Leptospira alstonii serovar Room22.</title>
        <authorList>
            <person name="Nally J.E."/>
            <person name="Bayles D.O."/>
            <person name="Hurley D."/>
            <person name="Fanning S."/>
            <person name="McMahon B.J."/>
            <person name="Arent Z."/>
        </authorList>
    </citation>
    <scope>NUCLEOTIDE SEQUENCE [LARGE SCALE GENOMIC DNA]</scope>
    <source>
        <strain evidence="8 9">GWTS #1</strain>
    </source>
</reference>
<keyword evidence="4 7" id="KW-0812">Transmembrane</keyword>
<evidence type="ECO:0000256" key="5">
    <source>
        <dbReference type="ARBA" id="ARBA00022989"/>
    </source>
</evidence>
<dbReference type="EMBL" id="CP015217">
    <property type="protein sequence ID" value="AOP35471.1"/>
    <property type="molecule type" value="Genomic_DNA"/>
</dbReference>
<dbReference type="Pfam" id="PF07681">
    <property type="entry name" value="DoxX"/>
    <property type="match status" value="1"/>
</dbReference>
<dbReference type="InterPro" id="IPR051907">
    <property type="entry name" value="DoxX-like_oxidoreductase"/>
</dbReference>
<evidence type="ECO:0000256" key="6">
    <source>
        <dbReference type="ARBA" id="ARBA00023136"/>
    </source>
</evidence>
<name>A0A1D7V0W1_9LEPT</name>
<dbReference type="OrthoDB" id="346004at2"/>
<dbReference type="AlphaFoldDB" id="A0A1D7V0W1"/>
<evidence type="ECO:0000256" key="3">
    <source>
        <dbReference type="ARBA" id="ARBA00022475"/>
    </source>
</evidence>
<dbReference type="PANTHER" id="PTHR33452">
    <property type="entry name" value="OXIDOREDUCTASE CATD-RELATED"/>
    <property type="match status" value="1"/>
</dbReference>
<protein>
    <submittedName>
        <fullName evidence="8">DoxX family protein</fullName>
    </submittedName>
</protein>
<feature type="transmembrane region" description="Helical" evidence="7">
    <location>
        <begin position="118"/>
        <end position="139"/>
    </location>
</feature>
<keyword evidence="3" id="KW-1003">Cell membrane</keyword>
<evidence type="ECO:0000256" key="4">
    <source>
        <dbReference type="ARBA" id="ARBA00022692"/>
    </source>
</evidence>
<dbReference type="RefSeq" id="WP_069608674.1">
    <property type="nucleotide sequence ID" value="NZ_CP015217.1"/>
</dbReference>
<dbReference type="KEGG" id="laj:A0128_17485"/>
<dbReference type="GO" id="GO:0005886">
    <property type="term" value="C:plasma membrane"/>
    <property type="evidence" value="ECO:0007669"/>
    <property type="project" value="UniProtKB-SubCell"/>
</dbReference>
<feature type="transmembrane region" description="Helical" evidence="7">
    <location>
        <begin position="55"/>
        <end position="75"/>
    </location>
</feature>
<accession>A0A1D7V0W1</accession>
<keyword evidence="5 7" id="KW-1133">Transmembrane helix</keyword>
<comment type="subcellular location">
    <subcellularLocation>
        <location evidence="1">Cell membrane</location>
        <topology evidence="1">Multi-pass membrane protein</topology>
    </subcellularLocation>
</comment>
<evidence type="ECO:0000256" key="1">
    <source>
        <dbReference type="ARBA" id="ARBA00004651"/>
    </source>
</evidence>
<organism evidence="8 9">
    <name type="scientific">Leptospira tipperaryensis</name>
    <dbReference type="NCBI Taxonomy" id="2564040"/>
    <lineage>
        <taxon>Bacteria</taxon>
        <taxon>Pseudomonadati</taxon>
        <taxon>Spirochaetota</taxon>
        <taxon>Spirochaetia</taxon>
        <taxon>Leptospirales</taxon>
        <taxon>Leptospiraceae</taxon>
        <taxon>Leptospira</taxon>
    </lineage>
</organism>
<dbReference type="PANTHER" id="PTHR33452:SF1">
    <property type="entry name" value="INNER MEMBRANE PROTEIN YPHA-RELATED"/>
    <property type="match status" value="1"/>
</dbReference>
<keyword evidence="9" id="KW-1185">Reference proteome</keyword>
<keyword evidence="6 7" id="KW-0472">Membrane</keyword>
<sequence>MLQSFFSTRDSLSPLFLRAGLAICIFPHGAQKLLGWFGGVGLEASMDFFVNTAEFPAALALLAIVSEFFGSIALVLGFFTRLAAFGITCTLAVAGWTHRDIGFFMNWFGNQGGEGFEYHILAVCMGIALILFGGGSWSLDSWISDHLEF</sequence>
<comment type="similarity">
    <text evidence="2">Belongs to the DoxX family.</text>
</comment>
<evidence type="ECO:0000313" key="8">
    <source>
        <dbReference type="EMBL" id="AOP35471.1"/>
    </source>
</evidence>